<gene>
    <name evidence="1" type="ORF">METZ01_LOCUS335563</name>
</gene>
<protein>
    <submittedName>
        <fullName evidence="1">Uncharacterized protein</fullName>
    </submittedName>
</protein>
<feature type="non-terminal residue" evidence="1">
    <location>
        <position position="215"/>
    </location>
</feature>
<proteinExistence type="predicted"/>
<dbReference type="EMBL" id="UINC01113239">
    <property type="protein sequence ID" value="SVC82709.1"/>
    <property type="molecule type" value="Genomic_DNA"/>
</dbReference>
<evidence type="ECO:0000313" key="1">
    <source>
        <dbReference type="EMBL" id="SVC82709.1"/>
    </source>
</evidence>
<reference evidence="1" key="1">
    <citation type="submission" date="2018-05" db="EMBL/GenBank/DDBJ databases">
        <authorList>
            <person name="Lanie J.A."/>
            <person name="Ng W.-L."/>
            <person name="Kazmierczak K.M."/>
            <person name="Andrzejewski T.M."/>
            <person name="Davidsen T.M."/>
            <person name="Wayne K.J."/>
            <person name="Tettelin H."/>
            <person name="Glass J.I."/>
            <person name="Rusch D."/>
            <person name="Podicherti R."/>
            <person name="Tsui H.-C.T."/>
            <person name="Winkler M.E."/>
        </authorList>
    </citation>
    <scope>NUCLEOTIDE SEQUENCE</scope>
</reference>
<organism evidence="1">
    <name type="scientific">marine metagenome</name>
    <dbReference type="NCBI Taxonomy" id="408172"/>
    <lineage>
        <taxon>unclassified sequences</taxon>
        <taxon>metagenomes</taxon>
        <taxon>ecological metagenomes</taxon>
    </lineage>
</organism>
<name>A0A382QAW8_9ZZZZ</name>
<accession>A0A382QAW8</accession>
<dbReference type="Pfam" id="PF10972">
    <property type="entry name" value="CsiV"/>
    <property type="match status" value="1"/>
</dbReference>
<dbReference type="AlphaFoldDB" id="A0A382QAW8"/>
<dbReference type="InterPro" id="IPR021241">
    <property type="entry name" value="CsiV"/>
</dbReference>
<sequence>MLTMNGPTQRVTATLLVVLQTIGYIIILMPPAALAQQAKAGDPLTLPRYRVEVLIFRHLEQSRTTEEFEAQLDPFLPSNFDVNALGETLDTPTQRETTGMASATVTPPTVRQAAASVEFLLLDPLPSPPDFVQLVAAQFKLTKVWDKLNQIEAYGPVLHIAWLQSARQAAEAVPYDLVITPANTDIITGTLTLYKQRFLHLEIDLTMRGASDMKV</sequence>